<comment type="similarity">
    <text evidence="2 7">Belongs to the glycosyltransferase 4 family. MraY subfamily.</text>
</comment>
<dbReference type="GO" id="GO:0071555">
    <property type="term" value="P:cell wall organization"/>
    <property type="evidence" value="ECO:0007669"/>
    <property type="project" value="UniProtKB-KW"/>
</dbReference>
<feature type="transmembrane region" description="Helical" evidence="7">
    <location>
        <begin position="152"/>
        <end position="173"/>
    </location>
</feature>
<dbReference type="PROSITE" id="PS01348">
    <property type="entry name" value="MRAY_2"/>
    <property type="match status" value="1"/>
</dbReference>
<dbReference type="HAMAP" id="MF_00038">
    <property type="entry name" value="MraY"/>
    <property type="match status" value="1"/>
</dbReference>
<feature type="transmembrane region" description="Helical" evidence="7">
    <location>
        <begin position="204"/>
        <end position="222"/>
    </location>
</feature>
<dbReference type="CDD" id="cd06852">
    <property type="entry name" value="GT_MraY"/>
    <property type="match status" value="1"/>
</dbReference>
<keyword evidence="7" id="KW-0133">Cell shape</keyword>
<keyword evidence="6 7" id="KW-0472">Membrane</keyword>
<evidence type="ECO:0000256" key="9">
    <source>
        <dbReference type="PIRSR" id="PIRSR600715-1"/>
    </source>
</evidence>
<keyword evidence="7" id="KW-1003">Cell membrane</keyword>
<reference evidence="10 11" key="1">
    <citation type="journal article" date="2018" name="Environ. Microbiol.">
        <title>Novel energy conservation strategies and behaviour of Pelotomaculum schinkii driving syntrophic propionate catabolism.</title>
        <authorList>
            <person name="Hidalgo-Ahumada C.A.P."/>
            <person name="Nobu M.K."/>
            <person name="Narihiro T."/>
            <person name="Tamaki H."/>
            <person name="Liu W.T."/>
            <person name="Kamagata Y."/>
            <person name="Stams A.J.M."/>
            <person name="Imachi H."/>
            <person name="Sousa D.Z."/>
        </authorList>
    </citation>
    <scope>NUCLEOTIDE SEQUENCE [LARGE SCALE GENOMIC DNA]</scope>
    <source>
        <strain evidence="10 11">HH</strain>
    </source>
</reference>
<evidence type="ECO:0000256" key="5">
    <source>
        <dbReference type="ARBA" id="ARBA00022989"/>
    </source>
</evidence>
<keyword evidence="7 9" id="KW-0460">Magnesium</keyword>
<dbReference type="GO" id="GO:0008963">
    <property type="term" value="F:phospho-N-acetylmuramoyl-pentapeptide-transferase activity"/>
    <property type="evidence" value="ECO:0007669"/>
    <property type="project" value="UniProtKB-UniRule"/>
</dbReference>
<sequence>MEFLGKAFAIALVVTLAMGLLLIPWLKRLKFGQNIRSDGPSRHLQKAGTPTMGGIIFLAGIFVAVLLIAPERVDALVVLAITLGYGLIGFLDDYIKIVLRRSLGLRAREKLLGQIILAVLLAYGVVFWWDRGTALVLPFSGYFMSGGIQLELGWWPFLAFTLLVVVGTANAVNLTDGLDGLAAGTSLLAAAAMMLIALKVDKYGVAAVMAALSGGCLGFLFYNRHPARVFMGDTGSLALGGGLGAAAVVTRSELFFVIIGGIFVVEVLSVIIQVISFQTTGRRIFRMSPLHHHFELGGWSENRVVLTFWVITLLLGITGLAGLYRLGSP</sequence>
<keyword evidence="11" id="KW-1185">Reference proteome</keyword>
<dbReference type="AlphaFoldDB" id="A0A4Y7RAK4"/>
<organism evidence="10 11">
    <name type="scientific">Pelotomaculum schinkii</name>
    <dbReference type="NCBI Taxonomy" id="78350"/>
    <lineage>
        <taxon>Bacteria</taxon>
        <taxon>Bacillati</taxon>
        <taxon>Bacillota</taxon>
        <taxon>Clostridia</taxon>
        <taxon>Eubacteriales</taxon>
        <taxon>Desulfotomaculaceae</taxon>
        <taxon>Pelotomaculum</taxon>
    </lineage>
</organism>
<evidence type="ECO:0000256" key="3">
    <source>
        <dbReference type="ARBA" id="ARBA00022679"/>
    </source>
</evidence>
<dbReference type="NCBIfam" id="TIGR00445">
    <property type="entry name" value="mraY"/>
    <property type="match status" value="1"/>
</dbReference>
<accession>A0A4Y7RAK4</accession>
<dbReference type="Pfam" id="PF10555">
    <property type="entry name" value="MraY_sig1"/>
    <property type="match status" value="1"/>
</dbReference>
<gene>
    <name evidence="7 10" type="primary">mraY</name>
    <name evidence="10" type="ORF">Psch_02873</name>
</gene>
<dbReference type="GO" id="GO:0051301">
    <property type="term" value="P:cell division"/>
    <property type="evidence" value="ECO:0007669"/>
    <property type="project" value="UniProtKB-KW"/>
</dbReference>
<feature type="transmembrane region" description="Helical" evidence="7">
    <location>
        <begin position="180"/>
        <end position="198"/>
    </location>
</feature>
<dbReference type="Pfam" id="PF00953">
    <property type="entry name" value="Glycos_transf_4"/>
    <property type="match status" value="1"/>
</dbReference>
<dbReference type="InterPro" id="IPR000715">
    <property type="entry name" value="Glycosyl_transferase_4"/>
</dbReference>
<feature type="binding site" evidence="9">
    <location>
        <position position="233"/>
    </location>
    <ligand>
        <name>Mg(2+)</name>
        <dbReference type="ChEBI" id="CHEBI:18420"/>
    </ligand>
</feature>
<dbReference type="GO" id="GO:0009252">
    <property type="term" value="P:peptidoglycan biosynthetic process"/>
    <property type="evidence" value="ECO:0007669"/>
    <property type="project" value="UniProtKB-UniRule"/>
</dbReference>
<evidence type="ECO:0000256" key="4">
    <source>
        <dbReference type="ARBA" id="ARBA00022692"/>
    </source>
</evidence>
<evidence type="ECO:0000256" key="2">
    <source>
        <dbReference type="ARBA" id="ARBA00005583"/>
    </source>
</evidence>
<keyword evidence="4 7" id="KW-0812">Transmembrane</keyword>
<feature type="transmembrane region" description="Helical" evidence="7">
    <location>
        <begin position="111"/>
        <end position="129"/>
    </location>
</feature>
<keyword evidence="7" id="KW-0961">Cell wall biogenesis/degradation</keyword>
<comment type="subcellular location">
    <subcellularLocation>
        <location evidence="7">Cell membrane</location>
        <topology evidence="7">Multi-pass membrane protein</topology>
    </subcellularLocation>
    <subcellularLocation>
        <location evidence="1">Membrane</location>
        <topology evidence="1">Multi-pass membrane protein</topology>
    </subcellularLocation>
</comment>
<dbReference type="EC" id="2.7.8.13" evidence="7 8"/>
<dbReference type="GO" id="GO:0051992">
    <property type="term" value="F:UDP-N-acetylmuramoyl-L-alanyl-D-glutamyl-meso-2,6-diaminopimelyl-D-alanyl-D-alanine:undecaprenyl-phosphate transferase activity"/>
    <property type="evidence" value="ECO:0007669"/>
    <property type="project" value="RHEA"/>
</dbReference>
<feature type="transmembrane region" description="Helical" evidence="7">
    <location>
        <begin position="229"/>
        <end position="249"/>
    </location>
</feature>
<feature type="transmembrane region" description="Helical" evidence="7">
    <location>
        <begin position="47"/>
        <end position="69"/>
    </location>
</feature>
<dbReference type="PANTHER" id="PTHR22926:SF5">
    <property type="entry name" value="PHOSPHO-N-ACETYLMURAMOYL-PENTAPEPTIDE-TRANSFERASE HOMOLOG"/>
    <property type="match status" value="1"/>
</dbReference>
<evidence type="ECO:0000313" key="11">
    <source>
        <dbReference type="Proteomes" id="UP000298324"/>
    </source>
</evidence>
<feature type="binding site" evidence="9">
    <location>
        <position position="173"/>
    </location>
    <ligand>
        <name>Mg(2+)</name>
        <dbReference type="ChEBI" id="CHEBI:18420"/>
    </ligand>
</feature>
<dbReference type="PANTHER" id="PTHR22926">
    <property type="entry name" value="PHOSPHO-N-ACETYLMURAMOYL-PENTAPEPTIDE-TRANSFERASE"/>
    <property type="match status" value="1"/>
</dbReference>
<comment type="function">
    <text evidence="7">Catalyzes the initial step of the lipid cycle reactions in the biosynthesis of the cell wall peptidoglycan: transfers peptidoglycan precursor phospho-MurNAc-pentapeptide from UDP-MurNAc-pentapeptide onto the lipid carrier undecaprenyl phosphate, yielding undecaprenyl-pyrophosphoryl-MurNAc-pentapeptide, known as lipid I.</text>
</comment>
<proteinExistence type="inferred from homology"/>
<dbReference type="GO" id="GO:0046872">
    <property type="term" value="F:metal ion binding"/>
    <property type="evidence" value="ECO:0007669"/>
    <property type="project" value="UniProtKB-KW"/>
</dbReference>
<dbReference type="GO" id="GO:0008360">
    <property type="term" value="P:regulation of cell shape"/>
    <property type="evidence" value="ECO:0007669"/>
    <property type="project" value="UniProtKB-KW"/>
</dbReference>
<evidence type="ECO:0000256" key="1">
    <source>
        <dbReference type="ARBA" id="ARBA00004141"/>
    </source>
</evidence>
<dbReference type="Proteomes" id="UP000298324">
    <property type="component" value="Unassembled WGS sequence"/>
</dbReference>
<keyword evidence="7 9" id="KW-0479">Metal-binding</keyword>
<evidence type="ECO:0000256" key="7">
    <source>
        <dbReference type="HAMAP-Rule" id="MF_00038"/>
    </source>
</evidence>
<comment type="caution">
    <text evidence="10">The sequence shown here is derived from an EMBL/GenBank/DDBJ whole genome shotgun (WGS) entry which is preliminary data.</text>
</comment>
<feature type="transmembrane region" description="Helical" evidence="7">
    <location>
        <begin position="75"/>
        <end position="99"/>
    </location>
</feature>
<comment type="pathway">
    <text evidence="7">Cell wall biogenesis; peptidoglycan biosynthesis.</text>
</comment>
<evidence type="ECO:0000256" key="6">
    <source>
        <dbReference type="ARBA" id="ARBA00023136"/>
    </source>
</evidence>
<dbReference type="RefSeq" id="WP_243124124.1">
    <property type="nucleotide sequence ID" value="NZ_QFGA01000002.1"/>
</dbReference>
<keyword evidence="5 7" id="KW-1133">Transmembrane helix</keyword>
<dbReference type="InterPro" id="IPR003524">
    <property type="entry name" value="PNAcMuramoyl-5peptid_Trfase"/>
</dbReference>
<dbReference type="UniPathway" id="UPA00219"/>
<feature type="transmembrane region" description="Helical" evidence="7">
    <location>
        <begin position="6"/>
        <end position="26"/>
    </location>
</feature>
<dbReference type="PROSITE" id="PS01347">
    <property type="entry name" value="MRAY_1"/>
    <property type="match status" value="1"/>
</dbReference>
<keyword evidence="3 7" id="KW-0808">Transferase</keyword>
<keyword evidence="7" id="KW-0132">Cell division</keyword>
<evidence type="ECO:0000313" key="10">
    <source>
        <dbReference type="EMBL" id="TEB05832.1"/>
    </source>
</evidence>
<dbReference type="InterPro" id="IPR018480">
    <property type="entry name" value="PNAcMuramoyl-5peptid_Trfase_CS"/>
</dbReference>
<protein>
    <recommendedName>
        <fullName evidence="7 8">Phospho-N-acetylmuramoyl-pentapeptide-transferase</fullName>
        <ecNumber evidence="7 8">2.7.8.13</ecNumber>
    </recommendedName>
    <alternativeName>
        <fullName evidence="7">UDP-MurNAc-pentapeptide phosphotransferase</fullName>
    </alternativeName>
</protein>
<dbReference type="GO" id="GO:0005886">
    <property type="term" value="C:plasma membrane"/>
    <property type="evidence" value="ECO:0007669"/>
    <property type="project" value="UniProtKB-SubCell"/>
</dbReference>
<keyword evidence="7" id="KW-0573">Peptidoglycan synthesis</keyword>
<keyword evidence="7" id="KW-0131">Cell cycle</keyword>
<feature type="transmembrane region" description="Helical" evidence="7">
    <location>
        <begin position="255"/>
        <end position="277"/>
    </location>
</feature>
<name>A0A4Y7RAK4_9FIRM</name>
<feature type="transmembrane region" description="Helical" evidence="7">
    <location>
        <begin position="304"/>
        <end position="324"/>
    </location>
</feature>
<comment type="cofactor">
    <cofactor evidence="7 9">
        <name>Mg(2+)</name>
        <dbReference type="ChEBI" id="CHEBI:18420"/>
    </cofactor>
</comment>
<dbReference type="EMBL" id="QFGA01000002">
    <property type="protein sequence ID" value="TEB05832.1"/>
    <property type="molecule type" value="Genomic_DNA"/>
</dbReference>
<evidence type="ECO:0000256" key="8">
    <source>
        <dbReference type="NCBIfam" id="TIGR00445"/>
    </source>
</evidence>
<comment type="catalytic activity">
    <reaction evidence="7">
        <text>UDP-N-acetyl-alpha-D-muramoyl-L-alanyl-gamma-D-glutamyl-meso-2,6-diaminopimeloyl-D-alanyl-D-alanine + di-trans,octa-cis-undecaprenyl phosphate = di-trans,octa-cis-undecaprenyl diphospho-N-acetyl-alpha-D-muramoyl-L-alanyl-D-glutamyl-meso-2,6-diaminopimeloyl-D-alanyl-D-alanine + UMP</text>
        <dbReference type="Rhea" id="RHEA:28386"/>
        <dbReference type="ChEBI" id="CHEBI:57865"/>
        <dbReference type="ChEBI" id="CHEBI:60392"/>
        <dbReference type="ChEBI" id="CHEBI:61386"/>
        <dbReference type="ChEBI" id="CHEBI:61387"/>
        <dbReference type="EC" id="2.7.8.13"/>
    </reaction>
</comment>